<evidence type="ECO:0000313" key="4">
    <source>
        <dbReference type="Proteomes" id="UP000235371"/>
    </source>
</evidence>
<reference evidence="3 4" key="1">
    <citation type="submission" date="2016-04" db="EMBL/GenBank/DDBJ databases">
        <title>A degradative enzymes factory behind the ericoid mycorrhizal symbiosis.</title>
        <authorList>
            <consortium name="DOE Joint Genome Institute"/>
            <person name="Martino E."/>
            <person name="Morin E."/>
            <person name="Grelet G."/>
            <person name="Kuo A."/>
            <person name="Kohler A."/>
            <person name="Daghino S."/>
            <person name="Barry K."/>
            <person name="Choi C."/>
            <person name="Cichocki N."/>
            <person name="Clum A."/>
            <person name="Copeland A."/>
            <person name="Hainaut M."/>
            <person name="Haridas S."/>
            <person name="Labutti K."/>
            <person name="Lindquist E."/>
            <person name="Lipzen A."/>
            <person name="Khouja H.-R."/>
            <person name="Murat C."/>
            <person name="Ohm R."/>
            <person name="Olson A."/>
            <person name="Spatafora J."/>
            <person name="Veneault-Fourrey C."/>
            <person name="Henrissat B."/>
            <person name="Grigoriev I."/>
            <person name="Martin F."/>
            <person name="Perotto S."/>
        </authorList>
    </citation>
    <scope>NUCLEOTIDE SEQUENCE [LARGE SCALE GENOMIC DNA]</scope>
    <source>
        <strain evidence="3 4">E</strain>
    </source>
</reference>
<dbReference type="OrthoDB" id="47007at2759"/>
<protein>
    <submittedName>
        <fullName evidence="3">NAD(P)-binding protein</fullName>
    </submittedName>
</protein>
<dbReference type="GO" id="GO:0030497">
    <property type="term" value="P:fatty acid elongation"/>
    <property type="evidence" value="ECO:0007669"/>
    <property type="project" value="TreeGrafter"/>
</dbReference>
<dbReference type="RefSeq" id="XP_024732987.1">
    <property type="nucleotide sequence ID" value="XM_024880948.1"/>
</dbReference>
<proteinExistence type="predicted"/>
<dbReference type="PANTHER" id="PTHR43086:SF2">
    <property type="entry name" value="HYDROXYSTEROID DEHYDROGENASE-LIKE PROTEIN 1"/>
    <property type="match status" value="1"/>
</dbReference>
<dbReference type="InParanoid" id="A0A2J6SZI7"/>
<evidence type="ECO:0000256" key="1">
    <source>
        <dbReference type="ARBA" id="ARBA00022857"/>
    </source>
</evidence>
<keyword evidence="2" id="KW-0560">Oxidoreductase</keyword>
<keyword evidence="4" id="KW-1185">Reference proteome</keyword>
<dbReference type="Proteomes" id="UP000235371">
    <property type="component" value="Unassembled WGS sequence"/>
</dbReference>
<dbReference type="PRINTS" id="PR00081">
    <property type="entry name" value="GDHRDH"/>
</dbReference>
<dbReference type="Gene3D" id="3.40.50.720">
    <property type="entry name" value="NAD(P)-binding Rossmann-like Domain"/>
    <property type="match status" value="1"/>
</dbReference>
<evidence type="ECO:0000313" key="3">
    <source>
        <dbReference type="EMBL" id="PMD56083.1"/>
    </source>
</evidence>
<name>A0A2J6SZI7_9HELO</name>
<dbReference type="GO" id="GO:0016491">
    <property type="term" value="F:oxidoreductase activity"/>
    <property type="evidence" value="ECO:0007669"/>
    <property type="project" value="UniProtKB-KW"/>
</dbReference>
<dbReference type="Pfam" id="PF00106">
    <property type="entry name" value="adh_short"/>
    <property type="match status" value="1"/>
</dbReference>
<dbReference type="STRING" id="1095630.A0A2J6SZI7"/>
<dbReference type="InterPro" id="IPR036291">
    <property type="entry name" value="NAD(P)-bd_dom_sf"/>
</dbReference>
<sequence length="340" mass="36539">MAGISTLWVPLLTTLAGIGSLTLVSTAYSTIRFLTLHLITPSHPLQSYKRADPEPAYALITGSSAGIGFGIARALIQQGFNIILLGHLAGELASAKEQLQTLVPSASIQILVMDARTASPEEMQAAVQSIAHLNVSILVNNVGGNPVTLPPFRVLGNYSSGDVDAVINQNARFMARLTAMMLPILSRRKEEGGKGAERGERSLIINLSSAGRIGLPWLVMYGATKAFNWAFSCGLSRELSVDPGTRHIDCLAILPGDVKSQGNCEGVSANDPRSDEFAEQVVRKVDCAVGRGMKELRPWMMHGVQDWVLGILPEGVKSKELIKVLGKKKDAFNGAWEKSR</sequence>
<organism evidence="3 4">
    <name type="scientific">Hyaloscypha bicolor E</name>
    <dbReference type="NCBI Taxonomy" id="1095630"/>
    <lineage>
        <taxon>Eukaryota</taxon>
        <taxon>Fungi</taxon>
        <taxon>Dikarya</taxon>
        <taxon>Ascomycota</taxon>
        <taxon>Pezizomycotina</taxon>
        <taxon>Leotiomycetes</taxon>
        <taxon>Helotiales</taxon>
        <taxon>Hyaloscyphaceae</taxon>
        <taxon>Hyaloscypha</taxon>
        <taxon>Hyaloscypha bicolor</taxon>
    </lineage>
</organism>
<dbReference type="PANTHER" id="PTHR43086">
    <property type="entry name" value="VERY-LONG-CHAIN 3-OXOOACYL-COA REDUCTASE"/>
    <property type="match status" value="1"/>
</dbReference>
<gene>
    <name evidence="3" type="ORF">K444DRAFT_616581</name>
</gene>
<accession>A0A2J6SZI7</accession>
<dbReference type="InterPro" id="IPR002347">
    <property type="entry name" value="SDR_fam"/>
</dbReference>
<dbReference type="AlphaFoldDB" id="A0A2J6SZI7"/>
<dbReference type="SUPFAM" id="SSF51735">
    <property type="entry name" value="NAD(P)-binding Rossmann-fold domains"/>
    <property type="match status" value="1"/>
</dbReference>
<keyword evidence="1" id="KW-0521">NADP</keyword>
<dbReference type="GO" id="GO:0005783">
    <property type="term" value="C:endoplasmic reticulum"/>
    <property type="evidence" value="ECO:0007669"/>
    <property type="project" value="TreeGrafter"/>
</dbReference>
<dbReference type="GeneID" id="36589025"/>
<evidence type="ECO:0000256" key="2">
    <source>
        <dbReference type="ARBA" id="ARBA00023002"/>
    </source>
</evidence>
<dbReference type="EMBL" id="KZ613852">
    <property type="protein sequence ID" value="PMD56083.1"/>
    <property type="molecule type" value="Genomic_DNA"/>
</dbReference>